<accession>A0AAN9P4E3</accession>
<protein>
    <submittedName>
        <fullName evidence="1">Uncharacterized protein</fullName>
    </submittedName>
</protein>
<evidence type="ECO:0000313" key="1">
    <source>
        <dbReference type="EMBL" id="KAK7381143.1"/>
    </source>
</evidence>
<keyword evidence="2" id="KW-1185">Reference proteome</keyword>
<comment type="caution">
    <text evidence="1">The sequence shown here is derived from an EMBL/GenBank/DDBJ whole genome shotgun (WGS) entry which is preliminary data.</text>
</comment>
<proteinExistence type="predicted"/>
<organism evidence="1 2">
    <name type="scientific">Psophocarpus tetragonolobus</name>
    <name type="common">Winged bean</name>
    <name type="synonym">Dolichos tetragonolobus</name>
    <dbReference type="NCBI Taxonomy" id="3891"/>
    <lineage>
        <taxon>Eukaryota</taxon>
        <taxon>Viridiplantae</taxon>
        <taxon>Streptophyta</taxon>
        <taxon>Embryophyta</taxon>
        <taxon>Tracheophyta</taxon>
        <taxon>Spermatophyta</taxon>
        <taxon>Magnoliopsida</taxon>
        <taxon>eudicotyledons</taxon>
        <taxon>Gunneridae</taxon>
        <taxon>Pentapetalae</taxon>
        <taxon>rosids</taxon>
        <taxon>fabids</taxon>
        <taxon>Fabales</taxon>
        <taxon>Fabaceae</taxon>
        <taxon>Papilionoideae</taxon>
        <taxon>50 kb inversion clade</taxon>
        <taxon>NPAAA clade</taxon>
        <taxon>indigoferoid/millettioid clade</taxon>
        <taxon>Phaseoleae</taxon>
        <taxon>Psophocarpus</taxon>
    </lineage>
</organism>
<sequence length="72" mass="8262">MRIKCVSKVFCCIFLYEKQRAYASLFCSSKLLAQQTRIGSFLNNLNDNRLIPCLDITYPIGKNFLPILAQLT</sequence>
<dbReference type="EMBL" id="JAYMYS010000009">
    <property type="protein sequence ID" value="KAK7381143.1"/>
    <property type="molecule type" value="Genomic_DNA"/>
</dbReference>
<dbReference type="AlphaFoldDB" id="A0AAN9P4E3"/>
<name>A0AAN9P4E3_PSOTE</name>
<gene>
    <name evidence="1" type="ORF">VNO78_33669</name>
</gene>
<dbReference type="Proteomes" id="UP001386955">
    <property type="component" value="Unassembled WGS sequence"/>
</dbReference>
<reference evidence="1 2" key="1">
    <citation type="submission" date="2024-01" db="EMBL/GenBank/DDBJ databases">
        <title>The genomes of 5 underutilized Papilionoideae crops provide insights into root nodulation and disease resistanc.</title>
        <authorList>
            <person name="Jiang F."/>
        </authorList>
    </citation>
    <scope>NUCLEOTIDE SEQUENCE [LARGE SCALE GENOMIC DNA]</scope>
    <source>
        <strain evidence="1">DUOXIRENSHENG_FW03</strain>
        <tissue evidence="1">Leaves</tissue>
    </source>
</reference>
<evidence type="ECO:0000313" key="2">
    <source>
        <dbReference type="Proteomes" id="UP001386955"/>
    </source>
</evidence>